<evidence type="ECO:0000256" key="1">
    <source>
        <dbReference type="ARBA" id="ARBA00005278"/>
    </source>
</evidence>
<comment type="caution">
    <text evidence="4">The sequence shown here is derived from an EMBL/GenBank/DDBJ whole genome shotgun (WGS) entry which is preliminary data.</text>
</comment>
<evidence type="ECO:0000256" key="2">
    <source>
        <dbReference type="ARBA" id="ARBA00023136"/>
    </source>
</evidence>
<dbReference type="Proteomes" id="UP001596105">
    <property type="component" value="Unassembled WGS sequence"/>
</dbReference>
<feature type="transmembrane region" description="Helical" evidence="3">
    <location>
        <begin position="401"/>
        <end position="427"/>
    </location>
</feature>
<keyword evidence="5" id="KW-1185">Reference proteome</keyword>
<organism evidence="4 5">
    <name type="scientific">Cohnella suwonensis</name>
    <dbReference type="NCBI Taxonomy" id="696072"/>
    <lineage>
        <taxon>Bacteria</taxon>
        <taxon>Bacillati</taxon>
        <taxon>Bacillota</taxon>
        <taxon>Bacilli</taxon>
        <taxon>Bacillales</taxon>
        <taxon>Paenibacillaceae</taxon>
        <taxon>Cohnella</taxon>
    </lineage>
</organism>
<comment type="similarity">
    <text evidence="1">Belongs to the GerABKA family.</text>
</comment>
<evidence type="ECO:0000256" key="3">
    <source>
        <dbReference type="SAM" id="Phobius"/>
    </source>
</evidence>
<sequence length="475" mass="53695">MAHRTTAPDRLQSKLKHLSELLHRSEDFTHREFTVSGSACSLVYIQSLVDKEKIERLILRPLLNEHPPLAEIMERIPLLGIKTVAVPEEIVRELLQGSCVMLIEQQERAYSFQVKASQTRSVAEPSNEVVIRGSHEGFVEDLDTNMLLIRERHQNERLVLRQFFVGKTRKQVLLLHIEGSAEPEAVNAVTRKIEGIDQNRIHSHGDLLSEIEGDSFSVFPLAMKTERPDRVNFYLKQGRCVVLVDGSPSAIVVPVNFFAFFQSPDDYNTRWWYGSLYFGLRLFGFIFSMILPGLYISVIQYHFEILPEDLIFSLQSSIELIPYGGVAEALFMVLILELLREASIRLPTRIAQTIGIVGGLVIGTEVVNAHLVSTTMIVIIALTAIASYTATSYEIQNTSRLLTLLFTLSAELYGLPGMMTVLTIALLHLCRLQTFGMPYLFPLSPSGNEGFVRTFIIQNRLFQSVAERIRQTFGR</sequence>
<evidence type="ECO:0000313" key="5">
    <source>
        <dbReference type="Proteomes" id="UP001596105"/>
    </source>
</evidence>
<name>A0ABW0LSP1_9BACL</name>
<dbReference type="InterPro" id="IPR004995">
    <property type="entry name" value="Spore_Ger"/>
</dbReference>
<keyword evidence="2 3" id="KW-0472">Membrane</keyword>
<feature type="transmembrane region" description="Helical" evidence="3">
    <location>
        <begin position="369"/>
        <end position="389"/>
    </location>
</feature>
<accession>A0ABW0LSP1</accession>
<dbReference type="RefSeq" id="WP_209743047.1">
    <property type="nucleotide sequence ID" value="NZ_JBHSMH010000005.1"/>
</dbReference>
<reference evidence="5" key="1">
    <citation type="journal article" date="2019" name="Int. J. Syst. Evol. Microbiol.">
        <title>The Global Catalogue of Microorganisms (GCM) 10K type strain sequencing project: providing services to taxonomists for standard genome sequencing and annotation.</title>
        <authorList>
            <consortium name="The Broad Institute Genomics Platform"/>
            <consortium name="The Broad Institute Genome Sequencing Center for Infectious Disease"/>
            <person name="Wu L."/>
            <person name="Ma J."/>
        </authorList>
    </citation>
    <scope>NUCLEOTIDE SEQUENCE [LARGE SCALE GENOMIC DNA]</scope>
    <source>
        <strain evidence="5">CCUG 57113</strain>
    </source>
</reference>
<gene>
    <name evidence="4" type="ORF">ACFPPD_03180</name>
</gene>
<keyword evidence="3" id="KW-1133">Transmembrane helix</keyword>
<dbReference type="PANTHER" id="PTHR22550:SF5">
    <property type="entry name" value="LEUCINE ZIPPER PROTEIN 4"/>
    <property type="match status" value="1"/>
</dbReference>
<keyword evidence="3" id="KW-0812">Transmembrane</keyword>
<evidence type="ECO:0000313" key="4">
    <source>
        <dbReference type="EMBL" id="MFC5467706.1"/>
    </source>
</evidence>
<protein>
    <submittedName>
        <fullName evidence="4">Spore germination protein</fullName>
    </submittedName>
</protein>
<dbReference type="EMBL" id="JBHSMH010000005">
    <property type="protein sequence ID" value="MFC5467706.1"/>
    <property type="molecule type" value="Genomic_DNA"/>
</dbReference>
<dbReference type="PANTHER" id="PTHR22550">
    <property type="entry name" value="SPORE GERMINATION PROTEIN"/>
    <property type="match status" value="1"/>
</dbReference>
<feature type="transmembrane region" description="Helical" evidence="3">
    <location>
        <begin position="278"/>
        <end position="300"/>
    </location>
</feature>
<proteinExistence type="inferred from homology"/>
<dbReference type="InterPro" id="IPR050768">
    <property type="entry name" value="UPF0353/GerABKA_families"/>
</dbReference>
<dbReference type="PIRSF" id="PIRSF005690">
    <property type="entry name" value="GerBA"/>
    <property type="match status" value="1"/>
</dbReference>
<dbReference type="Pfam" id="PF03323">
    <property type="entry name" value="GerA"/>
    <property type="match status" value="1"/>
</dbReference>